<feature type="compositionally biased region" description="Polar residues" evidence="1">
    <location>
        <begin position="274"/>
        <end position="300"/>
    </location>
</feature>
<keyword evidence="4" id="KW-1185">Reference proteome</keyword>
<dbReference type="PANTHER" id="PTHR35746">
    <property type="entry name" value="PENTATRICOPEPTIDE REPEAT (PPR) SUPERFAMILY PROTEIN"/>
    <property type="match status" value="1"/>
</dbReference>
<dbReference type="PANTHER" id="PTHR35746:SF1">
    <property type="entry name" value="PENTATRICOPEPTIDE REPEAT (PPR) SUPERFAMILY PROTEIN"/>
    <property type="match status" value="1"/>
</dbReference>
<feature type="region of interest" description="Disordered" evidence="1">
    <location>
        <begin position="664"/>
        <end position="706"/>
    </location>
</feature>
<dbReference type="AlphaFoldDB" id="A0ABD3BR21"/>
<feature type="compositionally biased region" description="Basic and acidic residues" evidence="1">
    <location>
        <begin position="485"/>
        <end position="495"/>
    </location>
</feature>
<feature type="compositionally biased region" description="Basic and acidic residues" evidence="1">
    <location>
        <begin position="405"/>
        <end position="414"/>
    </location>
</feature>
<name>A0ABD3BR21_9LAMI</name>
<dbReference type="InterPro" id="IPR013087">
    <property type="entry name" value="Znf_C2H2_type"/>
</dbReference>
<feature type="domain" description="C2H2-type" evidence="2">
    <location>
        <begin position="20"/>
        <end position="40"/>
    </location>
</feature>
<feature type="region of interest" description="Disordered" evidence="1">
    <location>
        <begin position="893"/>
        <end position="980"/>
    </location>
</feature>
<feature type="region of interest" description="Disordered" evidence="1">
    <location>
        <begin position="798"/>
        <end position="844"/>
    </location>
</feature>
<feature type="region of interest" description="Disordered" evidence="1">
    <location>
        <begin position="266"/>
        <end position="300"/>
    </location>
</feature>
<protein>
    <recommendedName>
        <fullName evidence="2">C2H2-type domain-containing protein</fullName>
    </recommendedName>
</protein>
<dbReference type="EMBL" id="JAVIJP010000066">
    <property type="protein sequence ID" value="KAL3619948.1"/>
    <property type="molecule type" value="Genomic_DNA"/>
</dbReference>
<organism evidence="3 4">
    <name type="scientific">Castilleja foliolosa</name>
    <dbReference type="NCBI Taxonomy" id="1961234"/>
    <lineage>
        <taxon>Eukaryota</taxon>
        <taxon>Viridiplantae</taxon>
        <taxon>Streptophyta</taxon>
        <taxon>Embryophyta</taxon>
        <taxon>Tracheophyta</taxon>
        <taxon>Spermatophyta</taxon>
        <taxon>Magnoliopsida</taxon>
        <taxon>eudicotyledons</taxon>
        <taxon>Gunneridae</taxon>
        <taxon>Pentapetalae</taxon>
        <taxon>asterids</taxon>
        <taxon>lamiids</taxon>
        <taxon>Lamiales</taxon>
        <taxon>Orobanchaceae</taxon>
        <taxon>Pedicularideae</taxon>
        <taxon>Castillejinae</taxon>
        <taxon>Castilleja</taxon>
    </lineage>
</organism>
<feature type="compositionally biased region" description="Basic and acidic residues" evidence="1">
    <location>
        <begin position="343"/>
        <end position="355"/>
    </location>
</feature>
<feature type="region of interest" description="Disordered" evidence="1">
    <location>
        <begin position="62"/>
        <end position="100"/>
    </location>
</feature>
<feature type="region of interest" description="Disordered" evidence="1">
    <location>
        <begin position="553"/>
        <end position="646"/>
    </location>
</feature>
<evidence type="ECO:0000313" key="4">
    <source>
        <dbReference type="Proteomes" id="UP001632038"/>
    </source>
</evidence>
<feature type="compositionally biased region" description="Low complexity" evidence="1">
    <location>
        <begin position="893"/>
        <end position="908"/>
    </location>
</feature>
<evidence type="ECO:0000259" key="2">
    <source>
        <dbReference type="PROSITE" id="PS00028"/>
    </source>
</evidence>
<feature type="compositionally biased region" description="Basic and acidic residues" evidence="1">
    <location>
        <begin position="389"/>
        <end position="398"/>
    </location>
</feature>
<feature type="region of interest" description="Disordered" evidence="1">
    <location>
        <begin position="465"/>
        <end position="511"/>
    </location>
</feature>
<proteinExistence type="predicted"/>
<evidence type="ECO:0000313" key="3">
    <source>
        <dbReference type="EMBL" id="KAL3619948.1"/>
    </source>
</evidence>
<dbReference type="PROSITE" id="PS00028">
    <property type="entry name" value="ZINC_FINGER_C2H2_1"/>
    <property type="match status" value="1"/>
</dbReference>
<dbReference type="Proteomes" id="UP001632038">
    <property type="component" value="Unassembled WGS sequence"/>
</dbReference>
<accession>A0ABD3BR21</accession>
<reference evidence="4" key="1">
    <citation type="journal article" date="2024" name="IScience">
        <title>Strigolactones Initiate the Formation of Haustorium-like Structures in Castilleja.</title>
        <authorList>
            <person name="Buerger M."/>
            <person name="Peterson D."/>
            <person name="Chory J."/>
        </authorList>
    </citation>
    <scope>NUCLEOTIDE SEQUENCE [LARGE SCALE GENOMIC DNA]</scope>
</reference>
<sequence length="1114" mass="120169">MNSQDNKTAAISTGHEVHLCRRCGWPFPNPHPSAKHRRAHKKLCGTIEGYTIILSEEHVSYNDHASDEDEHTPNPKVANKTAEGFGSSGGVGARSNKSEDDVFSDAVTEFSDSGISPRLEERFESVRELDTILEQKRLEAHLNGNETINVDTTADATEQVNDQTKSAEGPSVGLITGLQPDLVESEILMDNKSEYGKGESQQGQTTDESAPMTLELDGVRISDQTVKKEDLCDKLVSDQSEKALQNSDPSAEISGPVKTVCEIANSEKSRDNSDSYVAVNTSPEESLLSTPSIKSDGLTEQSEAKSLVSSIEIKLNENQNLEESKDRYSVDKVLIQPEFSVDKESNNVNQSDEKSGYAISGTRTEKVEGAPVGPTMPSNDSTDLLSLREAADLVEPSKTESSPLEPRDNGTNKKTFERLDTVYFDMGDISDLEDYVATVSSEGTTEQQKSEEPVYAAQVCAELNNHNGDKVKSEKTNPSGQEEALPVKDDLKETSPDVEDGAPPLDVPKKSNEVYSANNVNNVDDDVIIVSKSLQAEVDEKLDSQEVGVAAVDLSANNSSSRADISELEDDVKAVSSEGTTEQEKSEEPVYGAQVCAELNSHNGDEEKSKSNPSGPEEALPVKKEDSNETSPDVEDVVSPLDVRKDSNEACASNSVVNAAQVCAELNNHNGDEEKSKSNPGGQEEALPAKKEGSNETSPDLEDVLPPLDVRKDSNEVFASNSVVNVDDYVIVDSKSLQAEVDKKLVSQEVGVAVVDLSANNSSSGADISELEVDVEAVSSEGTTEQQKSEEPVYAARVCAELNNHNGDEERSEKSPSGQEEALPVKKEGLTETSPDVEDVVPSLDVRKDSDEVCAANSIVNVDDYVIIDSKSSKAEVDEKLDSQEVGVAAVDLSANSSSSRADSLEANCGSVSDTLETDSQKSKTTTVEAQAPPDKSDTFEAPSFMTLVQSGGKDNNDRDSAVSEIETGENNQQLPKSDALEAGWFPSITNVLNESEGRKKNEEIIAKVTKWSSVKQHGPLKNLLNEVKSLDTEKVKDHETDDSKDNGAAADVAITDATAVVVGPTDQKDAQAKDVEQWNSPARYPIEIKKETKKKGRSLWVPFVCCSSVHRDL</sequence>
<gene>
    <name evidence="3" type="ORF">CASFOL_034860</name>
</gene>
<evidence type="ECO:0000256" key="1">
    <source>
        <dbReference type="SAM" id="MobiDB-lite"/>
    </source>
</evidence>
<comment type="caution">
    <text evidence="3">The sequence shown here is derived from an EMBL/GenBank/DDBJ whole genome shotgun (WGS) entry which is preliminary data.</text>
</comment>
<feature type="region of interest" description="Disordered" evidence="1">
    <location>
        <begin position="343"/>
        <end position="414"/>
    </location>
</feature>